<evidence type="ECO:0000313" key="3">
    <source>
        <dbReference type="Proteomes" id="UP000499080"/>
    </source>
</evidence>
<keyword evidence="3" id="KW-1185">Reference proteome</keyword>
<dbReference type="AlphaFoldDB" id="A0A4Y2CWJ1"/>
<sequence length="105" mass="11874">MFQSSETHCLREGSKSQTYSHPVFSPKRGIAEFTNLDAGSKSRQKLCFLVTLTTGSQNAIRPFQSDFKLFRIPNIQSICANFHWLSTLTKSFPLPCSKDLGTEQR</sequence>
<accession>A0A4Y2CWJ1</accession>
<comment type="caution">
    <text evidence="2">The sequence shown here is derived from an EMBL/GenBank/DDBJ whole genome shotgun (WGS) entry which is preliminary data.</text>
</comment>
<organism evidence="2 3">
    <name type="scientific">Araneus ventricosus</name>
    <name type="common">Orbweaver spider</name>
    <name type="synonym">Epeira ventricosa</name>
    <dbReference type="NCBI Taxonomy" id="182803"/>
    <lineage>
        <taxon>Eukaryota</taxon>
        <taxon>Metazoa</taxon>
        <taxon>Ecdysozoa</taxon>
        <taxon>Arthropoda</taxon>
        <taxon>Chelicerata</taxon>
        <taxon>Arachnida</taxon>
        <taxon>Araneae</taxon>
        <taxon>Araneomorphae</taxon>
        <taxon>Entelegynae</taxon>
        <taxon>Araneoidea</taxon>
        <taxon>Araneidae</taxon>
        <taxon>Araneus</taxon>
    </lineage>
</organism>
<evidence type="ECO:0000256" key="1">
    <source>
        <dbReference type="SAM" id="MobiDB-lite"/>
    </source>
</evidence>
<protein>
    <submittedName>
        <fullName evidence="2">Uncharacterized protein</fullName>
    </submittedName>
</protein>
<dbReference type="EMBL" id="BGPR01000255">
    <property type="protein sequence ID" value="GBM08296.1"/>
    <property type="molecule type" value="Genomic_DNA"/>
</dbReference>
<feature type="region of interest" description="Disordered" evidence="1">
    <location>
        <begin position="1"/>
        <end position="23"/>
    </location>
</feature>
<proteinExistence type="predicted"/>
<dbReference type="Proteomes" id="UP000499080">
    <property type="component" value="Unassembled WGS sequence"/>
</dbReference>
<evidence type="ECO:0000313" key="2">
    <source>
        <dbReference type="EMBL" id="GBM08296.1"/>
    </source>
</evidence>
<gene>
    <name evidence="2" type="ORF">AVEN_101427_1</name>
</gene>
<name>A0A4Y2CWJ1_ARAVE</name>
<reference evidence="2 3" key="1">
    <citation type="journal article" date="2019" name="Sci. Rep.">
        <title>Orb-weaving spider Araneus ventricosus genome elucidates the spidroin gene catalogue.</title>
        <authorList>
            <person name="Kono N."/>
            <person name="Nakamura H."/>
            <person name="Ohtoshi R."/>
            <person name="Moran D.A.P."/>
            <person name="Shinohara A."/>
            <person name="Yoshida Y."/>
            <person name="Fujiwara M."/>
            <person name="Mori M."/>
            <person name="Tomita M."/>
            <person name="Arakawa K."/>
        </authorList>
    </citation>
    <scope>NUCLEOTIDE SEQUENCE [LARGE SCALE GENOMIC DNA]</scope>
</reference>